<dbReference type="GO" id="GO:0016998">
    <property type="term" value="P:cell wall macromolecule catabolic process"/>
    <property type="evidence" value="ECO:0007669"/>
    <property type="project" value="InterPro"/>
</dbReference>
<dbReference type="AlphaFoldDB" id="A0AAW5MHR4"/>
<proteinExistence type="inferred from homology"/>
<dbReference type="PANTHER" id="PTHR34135:SF2">
    <property type="entry name" value="LYSOZYME"/>
    <property type="match status" value="1"/>
</dbReference>
<evidence type="ECO:0000256" key="1">
    <source>
        <dbReference type="ARBA" id="ARBA00010646"/>
    </source>
</evidence>
<dbReference type="Pfam" id="PF01183">
    <property type="entry name" value="Glyco_hydro_25"/>
    <property type="match status" value="1"/>
</dbReference>
<protein>
    <recommendedName>
        <fullName evidence="4">Lysozyme M1</fullName>
    </recommendedName>
</protein>
<dbReference type="InterPro" id="IPR017853">
    <property type="entry name" value="GH"/>
</dbReference>
<sequence length="360" mass="40453">MLYFSLQRKVNCIPGEISSLENRHTAKKWGGKMKKLSAIPLVISLLFINYSSLTLAAESLPDASSLGLENLTNDLSRQELFVKILESDPSRDKEFDSFAVKKYFKFPADVAYDSVLNQPRPSSLFGVDISHHNGRNFPIELLAKNKSVFLYMKSSQGTRYVDPEFAGFWQRAGDTERGIKLHRGAYHFLSSGTPADDAELWGRKQAMTFVKVIKANGGLRATDMPPAVDVEWDVDSLTGKDRWQKRKPAEIITMIKAFTAQVEADLGRKPVIYTARAWWKDAVGGEKSFAQVAEHKLWLADYSNQAQASETPRSINQTKWAIWQFTDAAQLNLGSSKKFDASIYKGPTAEFYSTLGVQEF</sequence>
<comment type="caution">
    <text evidence="2">The sequence shown here is derived from an EMBL/GenBank/DDBJ whole genome shotgun (WGS) entry which is preliminary data.</text>
</comment>
<comment type="similarity">
    <text evidence="1">Belongs to the glycosyl hydrolase 25 family.</text>
</comment>
<dbReference type="PANTHER" id="PTHR34135">
    <property type="entry name" value="LYSOZYME"/>
    <property type="match status" value="1"/>
</dbReference>
<evidence type="ECO:0000313" key="3">
    <source>
        <dbReference type="Proteomes" id="UP001206878"/>
    </source>
</evidence>
<dbReference type="Proteomes" id="UP001206878">
    <property type="component" value="Unassembled WGS sequence"/>
</dbReference>
<name>A0AAW5MHR4_9ESCH</name>
<dbReference type="PROSITE" id="PS51904">
    <property type="entry name" value="GLYCOSYL_HYDROL_F25_2"/>
    <property type="match status" value="1"/>
</dbReference>
<dbReference type="EMBL" id="JANPXH010000004">
    <property type="protein sequence ID" value="MCR6675260.1"/>
    <property type="molecule type" value="Genomic_DNA"/>
</dbReference>
<dbReference type="Gene3D" id="3.20.20.80">
    <property type="entry name" value="Glycosidases"/>
    <property type="match status" value="1"/>
</dbReference>
<dbReference type="SUPFAM" id="SSF51445">
    <property type="entry name" value="(Trans)glycosidases"/>
    <property type="match status" value="1"/>
</dbReference>
<dbReference type="GO" id="GO:0003796">
    <property type="term" value="F:lysozyme activity"/>
    <property type="evidence" value="ECO:0007669"/>
    <property type="project" value="InterPro"/>
</dbReference>
<dbReference type="RefSeq" id="WP_315970760.1">
    <property type="nucleotide sequence ID" value="NZ_JAINBO010000088.1"/>
</dbReference>
<gene>
    <name evidence="2" type="ORF">NVV43_06520</name>
</gene>
<dbReference type="GO" id="GO:0009253">
    <property type="term" value="P:peptidoglycan catabolic process"/>
    <property type="evidence" value="ECO:0007669"/>
    <property type="project" value="InterPro"/>
</dbReference>
<organism evidence="2 3">
    <name type="scientific">Escherichia marmotae</name>
    <dbReference type="NCBI Taxonomy" id="1499973"/>
    <lineage>
        <taxon>Bacteria</taxon>
        <taxon>Pseudomonadati</taxon>
        <taxon>Pseudomonadota</taxon>
        <taxon>Gammaproteobacteria</taxon>
        <taxon>Enterobacterales</taxon>
        <taxon>Enterobacteriaceae</taxon>
        <taxon>Escherichia</taxon>
    </lineage>
</organism>
<dbReference type="GO" id="GO:0016052">
    <property type="term" value="P:carbohydrate catabolic process"/>
    <property type="evidence" value="ECO:0007669"/>
    <property type="project" value="TreeGrafter"/>
</dbReference>
<evidence type="ECO:0000313" key="2">
    <source>
        <dbReference type="EMBL" id="MCR6675260.1"/>
    </source>
</evidence>
<evidence type="ECO:0008006" key="4">
    <source>
        <dbReference type="Google" id="ProtNLM"/>
    </source>
</evidence>
<dbReference type="InterPro" id="IPR002053">
    <property type="entry name" value="Glyco_hydro_25"/>
</dbReference>
<reference evidence="2" key="1">
    <citation type="submission" date="2022-07" db="EMBL/GenBank/DDBJ databases">
        <title>Diversity of ethanolamine utilization by human commensal Escherichia coli.</title>
        <authorList>
            <person name="Jubelin G."/>
        </authorList>
    </citation>
    <scope>NUCLEOTIDE SEQUENCE</scope>
    <source>
        <strain evidence="2">S1</strain>
    </source>
</reference>
<accession>A0AAW5MHR4</accession>